<evidence type="ECO:0000256" key="3">
    <source>
        <dbReference type="ARBA" id="ARBA00029754"/>
    </source>
</evidence>
<dbReference type="Pfam" id="PF02824">
    <property type="entry name" value="TGS"/>
    <property type="match status" value="1"/>
</dbReference>
<dbReference type="Pfam" id="PF19296">
    <property type="entry name" value="RelA_AH_RIS"/>
    <property type="match status" value="2"/>
</dbReference>
<dbReference type="SUPFAM" id="SSF55021">
    <property type="entry name" value="ACT-like"/>
    <property type="match status" value="1"/>
</dbReference>
<dbReference type="EMBL" id="CP002018">
    <property type="protein sequence ID" value="AEM40002.1"/>
    <property type="molecule type" value="Genomic_DNA"/>
</dbReference>
<proteinExistence type="inferred from homology"/>
<dbReference type="Pfam" id="PF04607">
    <property type="entry name" value="RelA_SpoT"/>
    <property type="match status" value="1"/>
</dbReference>
<evidence type="ECO:0000256" key="2">
    <source>
        <dbReference type="ARBA" id="ARBA00014315"/>
    </source>
</evidence>
<dbReference type="InterPro" id="IPR045865">
    <property type="entry name" value="ACT-like_dom_sf"/>
</dbReference>
<dbReference type="PANTHER" id="PTHR21262:SF36">
    <property type="entry name" value="BIFUNCTIONAL (P)PPGPP SYNTHASE_HYDROLASE SPOT"/>
    <property type="match status" value="1"/>
</dbReference>
<dbReference type="Gene3D" id="3.10.20.30">
    <property type="match status" value="1"/>
</dbReference>
<reference evidence="11 12" key="1">
    <citation type="journal article" date="2011" name="J. Bacteriol.">
        <title>Complete genome sequence of the industrial strain Ketogulonicigenium vulgare WSH-001.</title>
        <authorList>
            <person name="Liu L."/>
            <person name="Li Y."/>
            <person name="Zhang J."/>
            <person name="Zhou Z."/>
            <person name="Liu J."/>
            <person name="Li X."/>
            <person name="Zhou J."/>
            <person name="Du G."/>
            <person name="Wang L."/>
            <person name="Chen J."/>
        </authorList>
    </citation>
    <scope>NUCLEOTIDE SEQUENCE [LARGE SCALE GENOMIC DNA]</scope>
    <source>
        <strain evidence="11 12">WSH-001</strain>
    </source>
</reference>
<dbReference type="SUPFAM" id="SSF109604">
    <property type="entry name" value="HD-domain/PDEase-like"/>
    <property type="match status" value="1"/>
</dbReference>
<dbReference type="AlphaFoldDB" id="F9Y8J3"/>
<dbReference type="NCBIfam" id="TIGR00691">
    <property type="entry name" value="spoT_relA"/>
    <property type="match status" value="1"/>
</dbReference>
<comment type="catalytic activity">
    <reaction evidence="5">
        <text>GTP + ATP = guanosine 3'-diphosphate 5'-triphosphate + AMP</text>
        <dbReference type="Rhea" id="RHEA:22088"/>
        <dbReference type="ChEBI" id="CHEBI:30616"/>
        <dbReference type="ChEBI" id="CHEBI:37565"/>
        <dbReference type="ChEBI" id="CHEBI:142410"/>
        <dbReference type="ChEBI" id="CHEBI:456215"/>
        <dbReference type="EC" id="2.7.6.5"/>
    </reaction>
</comment>
<dbReference type="HOGENOM" id="CLU_012300_3_0_5"/>
<evidence type="ECO:0000256" key="7">
    <source>
        <dbReference type="SAM" id="MobiDB-lite"/>
    </source>
</evidence>
<dbReference type="Gene3D" id="3.30.460.10">
    <property type="entry name" value="Beta Polymerase, domain 2"/>
    <property type="match status" value="1"/>
</dbReference>
<dbReference type="eggNOG" id="COG0317">
    <property type="taxonomic scope" value="Bacteria"/>
</dbReference>
<dbReference type="InterPro" id="IPR043519">
    <property type="entry name" value="NT_sf"/>
</dbReference>
<dbReference type="InterPro" id="IPR003607">
    <property type="entry name" value="HD/PDEase_dom"/>
</dbReference>
<evidence type="ECO:0000256" key="6">
    <source>
        <dbReference type="RuleBase" id="RU003847"/>
    </source>
</evidence>
<keyword evidence="12" id="KW-1185">Reference proteome</keyword>
<dbReference type="SUPFAM" id="SSF81271">
    <property type="entry name" value="TGS-like"/>
    <property type="match status" value="1"/>
</dbReference>
<dbReference type="GO" id="GO:0005886">
    <property type="term" value="C:plasma membrane"/>
    <property type="evidence" value="ECO:0007669"/>
    <property type="project" value="TreeGrafter"/>
</dbReference>
<feature type="region of interest" description="Disordered" evidence="7">
    <location>
        <begin position="1"/>
        <end position="39"/>
    </location>
</feature>
<dbReference type="FunFam" id="3.10.20.30:FF:000002">
    <property type="entry name" value="GTP pyrophosphokinase (RelA/SpoT)"/>
    <property type="match status" value="1"/>
</dbReference>
<dbReference type="InterPro" id="IPR033655">
    <property type="entry name" value="TGS_RelA/SpoT"/>
</dbReference>
<dbReference type="GO" id="GO:0015949">
    <property type="term" value="P:nucleobase-containing small molecule interconversion"/>
    <property type="evidence" value="ECO:0007669"/>
    <property type="project" value="UniProtKB-ARBA"/>
</dbReference>
<dbReference type="CDD" id="cd05399">
    <property type="entry name" value="NT_Rel-Spo_like"/>
    <property type="match status" value="1"/>
</dbReference>
<keyword evidence="11" id="KW-0808">Transferase</keyword>
<dbReference type="PANTHER" id="PTHR21262">
    <property type="entry name" value="GUANOSINE-3',5'-BIS DIPHOSPHATE 3'-PYROPHOSPHOHYDROLASE"/>
    <property type="match status" value="1"/>
</dbReference>
<dbReference type="Pfam" id="PF13328">
    <property type="entry name" value="HD_4"/>
    <property type="match status" value="1"/>
</dbReference>
<dbReference type="InterPro" id="IPR045600">
    <property type="entry name" value="RelA/SpoT_AH_RIS"/>
</dbReference>
<evidence type="ECO:0000259" key="8">
    <source>
        <dbReference type="PROSITE" id="PS51671"/>
    </source>
</evidence>
<dbReference type="InterPro" id="IPR004811">
    <property type="entry name" value="RelA/Spo_fam"/>
</dbReference>
<dbReference type="PROSITE" id="PS51831">
    <property type="entry name" value="HD"/>
    <property type="match status" value="1"/>
</dbReference>
<dbReference type="CDD" id="cd01668">
    <property type="entry name" value="TGS_RSH"/>
    <property type="match status" value="1"/>
</dbReference>
<dbReference type="PATRIC" id="fig|759362.5.peg.174"/>
<dbReference type="GO" id="GO:0015969">
    <property type="term" value="P:guanosine tetraphosphate metabolic process"/>
    <property type="evidence" value="ECO:0007669"/>
    <property type="project" value="InterPro"/>
</dbReference>
<feature type="domain" description="ACT" evidence="8">
    <location>
        <begin position="675"/>
        <end position="749"/>
    </location>
</feature>
<organism evidence="11 12">
    <name type="scientific">Ketogulonicigenium vulgare (strain WSH-001)</name>
    <dbReference type="NCBI Taxonomy" id="759362"/>
    <lineage>
        <taxon>Bacteria</taxon>
        <taxon>Pseudomonadati</taxon>
        <taxon>Pseudomonadota</taxon>
        <taxon>Alphaproteobacteria</taxon>
        <taxon>Rhodobacterales</taxon>
        <taxon>Roseobacteraceae</taxon>
        <taxon>Ketogulonicigenium</taxon>
    </lineage>
</organism>
<dbReference type="Gene3D" id="3.30.70.260">
    <property type="match status" value="1"/>
</dbReference>
<comment type="function">
    <text evidence="6">In eubacteria ppGpp (guanosine 3'-diphosphate 5'-diphosphate) is a mediator of the stringent response that coordinates a variety of cellular activities in response to changes in nutritional abundance.</text>
</comment>
<feature type="domain" description="TGS" evidence="10">
    <location>
        <begin position="430"/>
        <end position="495"/>
    </location>
</feature>
<evidence type="ECO:0000313" key="12">
    <source>
        <dbReference type="Proteomes" id="UP000000692"/>
    </source>
</evidence>
<dbReference type="Pfam" id="PF13291">
    <property type="entry name" value="ACT_4"/>
    <property type="match status" value="1"/>
</dbReference>
<dbReference type="SMART" id="SM00954">
    <property type="entry name" value="RelA_SpoT"/>
    <property type="match status" value="1"/>
</dbReference>
<dbReference type="SUPFAM" id="SSF81301">
    <property type="entry name" value="Nucleotidyltransferase"/>
    <property type="match status" value="1"/>
</dbReference>
<dbReference type="FunFam" id="3.30.460.10:FF:000001">
    <property type="entry name" value="GTP pyrophosphokinase RelA"/>
    <property type="match status" value="1"/>
</dbReference>
<evidence type="ECO:0000256" key="1">
    <source>
        <dbReference type="ARBA" id="ARBA00013251"/>
    </source>
</evidence>
<evidence type="ECO:0000313" key="11">
    <source>
        <dbReference type="EMBL" id="AEM40002.1"/>
    </source>
</evidence>
<dbReference type="InterPro" id="IPR012675">
    <property type="entry name" value="Beta-grasp_dom_sf"/>
</dbReference>
<dbReference type="GO" id="GO:0008728">
    <property type="term" value="F:GTP diphosphokinase activity"/>
    <property type="evidence" value="ECO:0007669"/>
    <property type="project" value="UniProtKB-EC"/>
</dbReference>
<dbReference type="PROSITE" id="PS51880">
    <property type="entry name" value="TGS"/>
    <property type="match status" value="1"/>
</dbReference>
<dbReference type="InterPro" id="IPR002912">
    <property type="entry name" value="ACT_dom"/>
</dbReference>
<dbReference type="FunFam" id="1.10.3210.10:FF:000001">
    <property type="entry name" value="GTP pyrophosphokinase RelA"/>
    <property type="match status" value="1"/>
</dbReference>
<dbReference type="Proteomes" id="UP000000692">
    <property type="component" value="Chromosome"/>
</dbReference>
<dbReference type="SMART" id="SM00471">
    <property type="entry name" value="HDc"/>
    <property type="match status" value="1"/>
</dbReference>
<feature type="domain" description="HD" evidence="9">
    <location>
        <begin position="93"/>
        <end position="192"/>
    </location>
</feature>
<dbReference type="Gene3D" id="1.10.3210.10">
    <property type="entry name" value="Hypothetical protein af1432"/>
    <property type="match status" value="1"/>
</dbReference>
<dbReference type="EC" id="2.7.6.5" evidence="1"/>
<evidence type="ECO:0000256" key="5">
    <source>
        <dbReference type="ARBA" id="ARBA00048244"/>
    </source>
</evidence>
<gene>
    <name evidence="11" type="ordered locus">KVU_0163</name>
</gene>
<evidence type="ECO:0000256" key="4">
    <source>
        <dbReference type="ARBA" id="ARBA00032407"/>
    </source>
</evidence>
<dbReference type="PROSITE" id="PS51671">
    <property type="entry name" value="ACT"/>
    <property type="match status" value="1"/>
</dbReference>
<dbReference type="InterPro" id="IPR006674">
    <property type="entry name" value="HD_domain"/>
</dbReference>
<dbReference type="CDD" id="cd04876">
    <property type="entry name" value="ACT_RelA-SpoT"/>
    <property type="match status" value="1"/>
</dbReference>
<protein>
    <recommendedName>
        <fullName evidence="2">GTP pyrophosphokinase rsh</fullName>
        <ecNumber evidence="1">2.7.6.5</ecNumber>
    </recommendedName>
    <alternativeName>
        <fullName evidence="4">(p)ppGpp synthase</fullName>
    </alternativeName>
    <alternativeName>
        <fullName evidence="3">ATP:GTP 3'-pyrophosphotransferase</fullName>
    </alternativeName>
</protein>
<dbReference type="InterPro" id="IPR012676">
    <property type="entry name" value="TGS-like"/>
</dbReference>
<dbReference type="GO" id="GO:0008893">
    <property type="term" value="F:guanosine-3',5'-bis(diphosphate) 3'-diphosphatase activity"/>
    <property type="evidence" value="ECO:0007669"/>
    <property type="project" value="TreeGrafter"/>
</dbReference>
<evidence type="ECO:0000259" key="10">
    <source>
        <dbReference type="PROSITE" id="PS51880"/>
    </source>
</evidence>
<dbReference type="InterPro" id="IPR004095">
    <property type="entry name" value="TGS"/>
</dbReference>
<dbReference type="CDD" id="cd00077">
    <property type="entry name" value="HDc"/>
    <property type="match status" value="1"/>
</dbReference>
<keyword evidence="11" id="KW-0378">Hydrolase</keyword>
<accession>F9Y8J3</accession>
<name>F9Y8J3_KETVW</name>
<dbReference type="InterPro" id="IPR007685">
    <property type="entry name" value="RelA_SpoT"/>
</dbReference>
<dbReference type="RefSeq" id="WP_013383420.1">
    <property type="nucleotide sequence ID" value="NC_017384.1"/>
</dbReference>
<evidence type="ECO:0000259" key="9">
    <source>
        <dbReference type="PROSITE" id="PS51831"/>
    </source>
</evidence>
<comment type="similarity">
    <text evidence="6">Belongs to the relA/spoT family.</text>
</comment>
<dbReference type="OrthoDB" id="9805041at2"/>
<dbReference type="GO" id="GO:0042594">
    <property type="term" value="P:response to starvation"/>
    <property type="evidence" value="ECO:0007669"/>
    <property type="project" value="TreeGrafter"/>
</dbReference>
<sequence length="768" mass="86012">MEGSDKASAAANDQGPPDVTRSDVALSTGVDNNAPTLPAGAAQVVPEPLITQDDLIARVRSYNPATNESLLRDAWEFGRLMHDGQYRHSGEPYFTHPVAVAMILAQQQMDDATIITALLHDTVEDTRATYAEVEARFGAVIADLVDGVTKLTNLQLHSAETKQAENFRKLIMATSRDLRVTLVKLADRLHNMRTIASMRPEKQVKKARETMDIYAPLAGRMGMQWMREELEDMAFRVLNPEARDSIIQRFSLIQQESGDLVDQIKTDLLAEFEKSGIPAEVHGRAKKPYSIWRKMQEKDQSFSQLSDIYGFRVITKTDVDCYRALGAIHQRWRSVPGRFKDYISQPKSNGYRSIHTAVSARGGKRVEVQIRTREMHEVAEAGVAAHWSYRDGEPVQNRFVVDPARWIAQLSERFEEDQDHDEFLETFKLEMYQDQVFCFTPKGEVIKLPQGATPIDFAYAIHTRIGHACVGAKVDGLRVPLWTRLKNGQSVEIIIADGQTPQATWIDIAVTGRAKSAIRRWLREKDRDRFIKLGTELTRVAFENAGKKSTDKALATAARALAFENAEQLLLRVGAAEITAREVVRAIYPDLKLRDANEIDAEKAVVGLSPDQSFRRAPCCQPVPGERIVGITFRGQGVIVHAIDCPALSEYEDQPDRWVDLRWQEGQHRAINTVSLELSVANDAGVLGRVCTLIGEQDANISDLDFLDRKLDFYSLRIDVDVRDAEHLHRVMTALDADSHVSSLLRLRDAHRNLSWSAALPAAGATGH</sequence>
<dbReference type="KEGG" id="kvl:KVU_0163"/>